<dbReference type="Pfam" id="PF10367">
    <property type="entry name" value="zf-Vps39_C"/>
    <property type="match status" value="1"/>
</dbReference>
<feature type="repeat" description="CHCR" evidence="4">
    <location>
        <begin position="741"/>
        <end position="919"/>
    </location>
</feature>
<dbReference type="PROSITE" id="PS50236">
    <property type="entry name" value="CHCR"/>
    <property type="match status" value="1"/>
</dbReference>
<feature type="region of interest" description="Disordered" evidence="5">
    <location>
        <begin position="916"/>
        <end position="935"/>
    </location>
</feature>
<dbReference type="PANTHER" id="PTHR12894:SF49">
    <property type="entry name" value="VAM6_VPS39-LIKE PROTEIN"/>
    <property type="match status" value="1"/>
</dbReference>
<evidence type="ECO:0000313" key="7">
    <source>
        <dbReference type="EMBL" id="OXG10277.1"/>
    </source>
</evidence>
<protein>
    <recommendedName>
        <fullName evidence="6">CNH domain-containing protein</fullName>
    </recommendedName>
</protein>
<dbReference type="EMBL" id="AMKT01000113">
    <property type="protein sequence ID" value="OXG10277.1"/>
    <property type="molecule type" value="Genomic_DNA"/>
</dbReference>
<evidence type="ECO:0000313" key="8">
    <source>
        <dbReference type="Proteomes" id="UP000199727"/>
    </source>
</evidence>
<comment type="similarity">
    <text evidence="3">Belongs to the VAM6/VPS39 family.</text>
</comment>
<dbReference type="PANTHER" id="PTHR12894">
    <property type="entry name" value="CNH DOMAIN CONTAINING"/>
    <property type="match status" value="1"/>
</dbReference>
<dbReference type="GO" id="GO:0000329">
    <property type="term" value="C:fungal-type vacuole membrane"/>
    <property type="evidence" value="ECO:0007669"/>
    <property type="project" value="TreeGrafter"/>
</dbReference>
<accession>A0A854QA07</accession>
<dbReference type="GO" id="GO:0034058">
    <property type="term" value="P:endosomal vesicle fusion"/>
    <property type="evidence" value="ECO:0007669"/>
    <property type="project" value="TreeGrafter"/>
</dbReference>
<dbReference type="GO" id="GO:0012505">
    <property type="term" value="C:endomembrane system"/>
    <property type="evidence" value="ECO:0007669"/>
    <property type="project" value="UniProtKB-SubCell"/>
</dbReference>
<evidence type="ECO:0000256" key="5">
    <source>
        <dbReference type="SAM" id="MobiDB-lite"/>
    </source>
</evidence>
<feature type="compositionally biased region" description="Acidic residues" evidence="5">
    <location>
        <begin position="521"/>
        <end position="530"/>
    </location>
</feature>
<proteinExistence type="inferred from homology"/>
<organism evidence="7 8">
    <name type="scientific">Cryptococcus neoformans Tu259-1</name>
    <dbReference type="NCBI Taxonomy" id="1230072"/>
    <lineage>
        <taxon>Eukaryota</taxon>
        <taxon>Fungi</taxon>
        <taxon>Dikarya</taxon>
        <taxon>Basidiomycota</taxon>
        <taxon>Agaricomycotina</taxon>
        <taxon>Tremellomycetes</taxon>
        <taxon>Tremellales</taxon>
        <taxon>Cryptococcaceae</taxon>
        <taxon>Cryptococcus</taxon>
        <taxon>Cryptococcus neoformans species complex</taxon>
    </lineage>
</organism>
<dbReference type="Pfam" id="PF10366">
    <property type="entry name" value="Vps39_1"/>
    <property type="match status" value="1"/>
</dbReference>
<dbReference type="GO" id="GO:0006914">
    <property type="term" value="P:autophagy"/>
    <property type="evidence" value="ECO:0007669"/>
    <property type="project" value="TreeGrafter"/>
</dbReference>
<feature type="compositionally biased region" description="Polar residues" evidence="5">
    <location>
        <begin position="537"/>
        <end position="546"/>
    </location>
</feature>
<evidence type="ECO:0000256" key="3">
    <source>
        <dbReference type="ARBA" id="ARBA00038201"/>
    </source>
</evidence>
<keyword evidence="2" id="KW-0472">Membrane</keyword>
<dbReference type="InterPro" id="IPR000547">
    <property type="entry name" value="Clathrin_H-chain/VPS_repeat"/>
</dbReference>
<dbReference type="AlphaFoldDB" id="A0A854QA07"/>
<gene>
    <name evidence="7" type="ORF">C361_06973</name>
</gene>
<dbReference type="OrthoDB" id="5325112at2759"/>
<dbReference type="PROSITE" id="PS50219">
    <property type="entry name" value="CNH"/>
    <property type="match status" value="1"/>
</dbReference>
<comment type="subcellular location">
    <subcellularLocation>
        <location evidence="1">Endomembrane system</location>
        <topology evidence="1">Peripheral membrane protein</topology>
    </subcellularLocation>
</comment>
<feature type="domain" description="CNH" evidence="6">
    <location>
        <begin position="12"/>
        <end position="352"/>
    </location>
</feature>
<sequence>MATVECVLPSVRQRVTAVLHHDGRLYLGLANGALEVYTSPPSPPQLLATLPPARRQIDQLGVLPVLNALLVLADSTVTLYSLPALAALPLPLPLPRTVRAFAATTYSPRPHDDPQPRDLLVVGCRKKVVVFGASPARPFTHPWELPLPHSPRHIVFPSAKPSLPETIHLLFTPATSAILHLNPASTAAPLAISDLTTDPLPLPVSSPPSPGTDTDRYGKGTLSGLGGYVGLGALGAKQQTPVGTRTVGGEVLLAREGASRASLNQALTPKTDTGVFYSSEGNYTRQRSIRWPSPPDGIVFSNPYIYSILPPSLSTLQPPSPLIQIHLAPTLSLRQTVAVPPPSTGSWGSVCFCPVASTSSPTPASTSTPKLLISTYPTDKSLHSQGSTIHLLSSPPLPSEVEHLLLEGRIDDAIGLVEAVGDAAFHGPGTSVLRPLGGYHDTPNLLAHLKILKAVQLFSLGSYQSAMEAFVLYNVNPALVLSLFPGKSISEKLGVRREGWMELFGAPTGARLAVGGGGETLEVEDEEDEGGGNGETSSVKSKNTSIKADDTDDEEPPKASLEALMYFLSDRRQKLTGAISSLPASSPLPPESSLPAFSSLPAPALHSLPSIIPFSEMHPEQLVRIAQVVYTGLMRVYLKARPVLVGSLCRIENWCDVKEVEGLLKEKKKFSDLIDLYQGKKMHRKALTMLHELAKEEDDKLDRYPPTISYLHKLGDADLDLVLESSKWILEEDPAIGLTIFTADEPEIESLPRDRITSFLSSIDRKACTGYLEYIIWTLGEVGAEFHDQLAGLYMVDSRAEAEAEAQGQAQGQAQDGKEEKGNECAGGAYNKLLRFLNDSNYYRPYRVMNKLSGEEMPEARAILLGRMGKHEEALKIYVYRLQDYSAAESYCVKNYQSNNNVFFILLQLYLRPPPPLPPSSTSKPDSTSTTASTHLPPALSLISKHSTSLPPSSVLDLLPPLVSISDVHPFFIKTLREEHRQKLERKVVRQLGKGRKEEVEGMLMGLEVKRVRVTDQRICPQCHKRLGMSAIAVHAPRGEVTHLHCKDKFSANLAASRE</sequence>
<dbReference type="InterPro" id="IPR001180">
    <property type="entry name" value="CNH_dom"/>
</dbReference>
<feature type="region of interest" description="Disordered" evidence="5">
    <location>
        <begin position="514"/>
        <end position="556"/>
    </location>
</feature>
<dbReference type="InterPro" id="IPR019452">
    <property type="entry name" value="VPS39/TGF_beta_rcpt-assoc_1"/>
</dbReference>
<name>A0A854QA07_CRYNE</name>
<dbReference type="GO" id="GO:0006886">
    <property type="term" value="P:intracellular protein transport"/>
    <property type="evidence" value="ECO:0007669"/>
    <property type="project" value="UniProtKB-UniRule"/>
</dbReference>
<dbReference type="InterPro" id="IPR019453">
    <property type="entry name" value="VPS39/TGFA1_Znf"/>
</dbReference>
<dbReference type="Proteomes" id="UP000199727">
    <property type="component" value="Unassembled WGS sequence"/>
</dbReference>
<feature type="compositionally biased region" description="Low complexity" evidence="5">
    <location>
        <begin position="920"/>
        <end position="934"/>
    </location>
</feature>
<evidence type="ECO:0000256" key="1">
    <source>
        <dbReference type="ARBA" id="ARBA00004184"/>
    </source>
</evidence>
<comment type="caution">
    <text evidence="7">The sequence shown here is derived from an EMBL/GenBank/DDBJ whole genome shotgun (WGS) entry which is preliminary data.</text>
</comment>
<dbReference type="InterPro" id="IPR032914">
    <property type="entry name" value="Vam6/VPS39/TRAP1"/>
</dbReference>
<evidence type="ECO:0000256" key="2">
    <source>
        <dbReference type="ARBA" id="ARBA00023136"/>
    </source>
</evidence>
<reference evidence="7 8" key="1">
    <citation type="submission" date="2017-06" db="EMBL/GenBank/DDBJ databases">
        <title>Global population genomics of the pathogenic fungus Cryptococcus neoformans var. grubii.</title>
        <authorList>
            <person name="Cuomo C."/>
            <person name="Litvintseva A."/>
            <person name="Chen Y."/>
            <person name="Young S."/>
            <person name="Zeng Q."/>
            <person name="Chapman S."/>
            <person name="Gujja S."/>
            <person name="Saif S."/>
            <person name="Birren B."/>
        </authorList>
    </citation>
    <scope>NUCLEOTIDE SEQUENCE [LARGE SCALE GENOMIC DNA]</scope>
    <source>
        <strain evidence="7 8">Tu259-1</strain>
    </source>
</reference>
<evidence type="ECO:0000256" key="4">
    <source>
        <dbReference type="PROSITE-ProRule" id="PRU01006"/>
    </source>
</evidence>
<evidence type="ECO:0000259" key="6">
    <source>
        <dbReference type="PROSITE" id="PS50219"/>
    </source>
</evidence>